<comment type="caution">
    <text evidence="2">The sequence shown here is derived from an EMBL/GenBank/DDBJ whole genome shotgun (WGS) entry which is preliminary data.</text>
</comment>
<feature type="domain" description="Glycosyltransferase 2-like" evidence="1">
    <location>
        <begin position="50"/>
        <end position="114"/>
    </location>
</feature>
<evidence type="ECO:0000259" key="1">
    <source>
        <dbReference type="Pfam" id="PF00535"/>
    </source>
</evidence>
<reference evidence="2 3" key="1">
    <citation type="submission" date="2021-03" db="EMBL/GenBank/DDBJ databases">
        <title>Metabolic Capacity of the Antarctic Cyanobacterium Phormidium pseudopriestleyi that Sustains Oxygenic Photosynthesis in the Presence of Hydrogen Sulfide.</title>
        <authorList>
            <person name="Lumian J.E."/>
            <person name="Jungblut A.D."/>
            <person name="Dillon M.L."/>
            <person name="Hawes I."/>
            <person name="Doran P.T."/>
            <person name="Mackey T.J."/>
            <person name="Dick G.J."/>
            <person name="Grettenberger C.L."/>
            <person name="Sumner D.Y."/>
        </authorList>
    </citation>
    <scope>NUCLEOTIDE SEQUENCE [LARGE SCALE GENOMIC DNA]</scope>
    <source>
        <strain evidence="2 3">FRX01</strain>
    </source>
</reference>
<dbReference type="EMBL" id="JAFLQW010000619">
    <property type="protein sequence ID" value="MBO0352003.1"/>
    <property type="molecule type" value="Genomic_DNA"/>
</dbReference>
<dbReference type="Gene3D" id="3.90.550.10">
    <property type="entry name" value="Spore Coat Polysaccharide Biosynthesis Protein SpsA, Chain A"/>
    <property type="match status" value="1"/>
</dbReference>
<keyword evidence="3" id="KW-1185">Reference proteome</keyword>
<sequence length="315" mass="36655">MCKEKPILSIVTPTRGNFSDYWLEQLLNVKGDRIQFILSYYPGVPIPPIDDPRVQTIVSPYKGEMMQRLVGLLNATGEYILALDDDDFIHPEILKLTVQYFQKFPDSWVMRPCIVKIDYQNQAELRKAWGELPDIDALTSPQIDPSKPQDKVLKEVPIIPLNISINWGSIIFPYLFSRTDDKGPHIENFNNKVWQNSRVQAILPQIAESTQFGILTWIPRSAFDRLVGVFLQAYYYQPDIQIGHRLPEETEQIRFADKDPTLKPPRFHAASDFLLFKTFPQYGYIWNLFFAKLYGVPRAFAKLAKNKIKRKKIRY</sequence>
<proteinExistence type="predicted"/>
<dbReference type="InterPro" id="IPR029044">
    <property type="entry name" value="Nucleotide-diphossugar_trans"/>
</dbReference>
<name>A0ABS3FY62_9CYAN</name>
<dbReference type="Proteomes" id="UP000664844">
    <property type="component" value="Unassembled WGS sequence"/>
</dbReference>
<evidence type="ECO:0000313" key="3">
    <source>
        <dbReference type="Proteomes" id="UP000664844"/>
    </source>
</evidence>
<dbReference type="CDD" id="cd00761">
    <property type="entry name" value="Glyco_tranf_GTA_type"/>
    <property type="match status" value="1"/>
</dbReference>
<organism evidence="2 3">
    <name type="scientific">Phormidium pseudopriestleyi FRX01</name>
    <dbReference type="NCBI Taxonomy" id="1759528"/>
    <lineage>
        <taxon>Bacteria</taxon>
        <taxon>Bacillati</taxon>
        <taxon>Cyanobacteriota</taxon>
        <taxon>Cyanophyceae</taxon>
        <taxon>Oscillatoriophycideae</taxon>
        <taxon>Oscillatoriales</taxon>
        <taxon>Oscillatoriaceae</taxon>
        <taxon>Phormidium</taxon>
    </lineage>
</organism>
<dbReference type="SUPFAM" id="SSF53448">
    <property type="entry name" value="Nucleotide-diphospho-sugar transferases"/>
    <property type="match status" value="1"/>
</dbReference>
<accession>A0ABS3FY62</accession>
<evidence type="ECO:0000313" key="2">
    <source>
        <dbReference type="EMBL" id="MBO0352003.1"/>
    </source>
</evidence>
<gene>
    <name evidence="2" type="ORF">J0895_23555</name>
</gene>
<dbReference type="RefSeq" id="WP_207090427.1">
    <property type="nucleotide sequence ID" value="NZ_JAFLQW010000619.1"/>
</dbReference>
<protein>
    <submittedName>
        <fullName evidence="2">Glycosyltransferase family 2 protein</fullName>
    </submittedName>
</protein>
<dbReference type="InterPro" id="IPR001173">
    <property type="entry name" value="Glyco_trans_2-like"/>
</dbReference>
<dbReference type="Pfam" id="PF00535">
    <property type="entry name" value="Glycos_transf_2"/>
    <property type="match status" value="1"/>
</dbReference>